<gene>
    <name evidence="2" type="ordered locus">ZPR_1305</name>
</gene>
<name>D5BJH5_ZUNPS</name>
<dbReference type="KEGG" id="zpr:ZPR_1305"/>
<keyword evidence="1" id="KW-1133">Transmembrane helix</keyword>
<sequence length="48" mass="5693">MKGTKHIKFKKYWNNKRTNTYENLETETANRIAGGLFFAMIILLIFIL</sequence>
<feature type="transmembrane region" description="Helical" evidence="1">
    <location>
        <begin position="29"/>
        <end position="47"/>
    </location>
</feature>
<dbReference type="AlphaFoldDB" id="D5BJH5"/>
<dbReference type="STRING" id="655815.ZPR_1305"/>
<accession>D5BJH5</accession>
<evidence type="ECO:0000313" key="3">
    <source>
        <dbReference type="Proteomes" id="UP000001654"/>
    </source>
</evidence>
<proteinExistence type="predicted"/>
<keyword evidence="1" id="KW-0472">Membrane</keyword>
<evidence type="ECO:0000256" key="1">
    <source>
        <dbReference type="SAM" id="Phobius"/>
    </source>
</evidence>
<dbReference type="EMBL" id="CP001650">
    <property type="protein sequence ID" value="ADF51641.1"/>
    <property type="molecule type" value="Genomic_DNA"/>
</dbReference>
<dbReference type="Proteomes" id="UP000001654">
    <property type="component" value="Chromosome"/>
</dbReference>
<protein>
    <submittedName>
        <fullName evidence="2">Uncharacterized protein</fullName>
    </submittedName>
</protein>
<dbReference type="HOGENOM" id="CLU_3159666_0_0_10"/>
<keyword evidence="3" id="KW-1185">Reference proteome</keyword>
<evidence type="ECO:0000313" key="2">
    <source>
        <dbReference type="EMBL" id="ADF51641.1"/>
    </source>
</evidence>
<keyword evidence="1" id="KW-0812">Transmembrane</keyword>
<reference evidence="2 3" key="1">
    <citation type="journal article" date="2010" name="BMC Genomics">
        <title>The complete genome of Zunongwangia profunda SM-A87 reveals its adaptation to the deep-sea environment and ecological role in sedimentary organic nitrogen degradation.</title>
        <authorList>
            <person name="Qin Q.L."/>
            <person name="Zhang X.Y."/>
            <person name="Wang X.M."/>
            <person name="Liu G.M."/>
            <person name="Chen X.L."/>
            <person name="Xie B.B."/>
            <person name="Dang H.Y."/>
            <person name="Zhou B.C."/>
            <person name="Yu J."/>
            <person name="Zhang Y.Z."/>
        </authorList>
    </citation>
    <scope>NUCLEOTIDE SEQUENCE [LARGE SCALE GENOMIC DNA]</scope>
    <source>
        <strain evidence="3">DSM 18752 / CCTCC AB 206139 / SM-A87</strain>
    </source>
</reference>
<organism evidence="2 3">
    <name type="scientific">Zunongwangia profunda (strain DSM 18752 / CCTCC AB 206139 / SM-A87)</name>
    <name type="common">Wangia profunda</name>
    <dbReference type="NCBI Taxonomy" id="655815"/>
    <lineage>
        <taxon>Bacteria</taxon>
        <taxon>Pseudomonadati</taxon>
        <taxon>Bacteroidota</taxon>
        <taxon>Flavobacteriia</taxon>
        <taxon>Flavobacteriales</taxon>
        <taxon>Flavobacteriaceae</taxon>
        <taxon>Zunongwangia</taxon>
    </lineage>
</organism>